<evidence type="ECO:0000256" key="1">
    <source>
        <dbReference type="SAM" id="SignalP"/>
    </source>
</evidence>
<protein>
    <submittedName>
        <fullName evidence="2">Uncharacterized protein</fullName>
    </submittedName>
</protein>
<dbReference type="RefSeq" id="WP_161824000.1">
    <property type="nucleotide sequence ID" value="NZ_WVIC01000004.1"/>
</dbReference>
<dbReference type="AlphaFoldDB" id="A0A8K1ZX76"/>
<feature type="signal peptide" evidence="1">
    <location>
        <begin position="1"/>
        <end position="27"/>
    </location>
</feature>
<accession>A0A8K1ZX76</accession>
<reference evidence="2" key="1">
    <citation type="submission" date="2019-12" db="EMBL/GenBank/DDBJ databases">
        <title>High-Quality draft genome sequences of three cyanobacteria isolated from the limestone walls of the Old Cathedral of Coimbra.</title>
        <authorList>
            <person name="Tiago I."/>
            <person name="Soares F."/>
            <person name="Portugal A."/>
        </authorList>
    </citation>
    <scope>NUCLEOTIDE SEQUENCE [LARGE SCALE GENOMIC DNA]</scope>
    <source>
        <strain evidence="2">C</strain>
    </source>
</reference>
<name>A0A8K1ZX76_9CYAN</name>
<keyword evidence="1" id="KW-0732">Signal</keyword>
<dbReference type="EMBL" id="WVIC01000004">
    <property type="protein sequence ID" value="NCJ05528.1"/>
    <property type="molecule type" value="Genomic_DNA"/>
</dbReference>
<gene>
    <name evidence="2" type="ORF">GS597_03195</name>
</gene>
<dbReference type="Proteomes" id="UP000607397">
    <property type="component" value="Unassembled WGS sequence"/>
</dbReference>
<organism evidence="2 3">
    <name type="scientific">Petrachloros mirabilis ULC683</name>
    <dbReference type="NCBI Taxonomy" id="2781853"/>
    <lineage>
        <taxon>Bacteria</taxon>
        <taxon>Bacillati</taxon>
        <taxon>Cyanobacteriota</taxon>
        <taxon>Cyanophyceae</taxon>
        <taxon>Synechococcales</taxon>
        <taxon>Petrachlorosaceae</taxon>
        <taxon>Petrachloros</taxon>
        <taxon>Petrachloros mirabilis</taxon>
    </lineage>
</organism>
<comment type="caution">
    <text evidence="2">The sequence shown here is derived from an EMBL/GenBank/DDBJ whole genome shotgun (WGS) entry which is preliminary data.</text>
</comment>
<proteinExistence type="predicted"/>
<evidence type="ECO:0000313" key="2">
    <source>
        <dbReference type="EMBL" id="NCJ05528.1"/>
    </source>
</evidence>
<sequence>MTLPKIILAAFLIPAWSITFQPGLALADQLSVGNSPAIAGVVVLQYDANPMVNSNANLLGISTGIAIGQQDAVAGYFVENSEHRQLLGSFAASSSQPIDDANIIVPLGSNVTRGIIKSSQSPEQP</sequence>
<keyword evidence="3" id="KW-1185">Reference proteome</keyword>
<evidence type="ECO:0000313" key="3">
    <source>
        <dbReference type="Proteomes" id="UP000607397"/>
    </source>
</evidence>
<feature type="chain" id="PRO_5035446701" evidence="1">
    <location>
        <begin position="28"/>
        <end position="125"/>
    </location>
</feature>